<accession>A0A0L6UAP4</accession>
<feature type="compositionally biased region" description="Polar residues" evidence="2">
    <location>
        <begin position="88"/>
        <end position="100"/>
    </location>
</feature>
<feature type="modified residue" description="Phosphohistidine" evidence="1">
    <location>
        <position position="186"/>
    </location>
</feature>
<dbReference type="InterPro" id="IPR036641">
    <property type="entry name" value="HPT_dom_sf"/>
</dbReference>
<dbReference type="Gene3D" id="1.20.120.160">
    <property type="entry name" value="HPT domain"/>
    <property type="match status" value="1"/>
</dbReference>
<feature type="region of interest" description="Disordered" evidence="2">
    <location>
        <begin position="1"/>
        <end position="128"/>
    </location>
</feature>
<feature type="compositionally biased region" description="Basic and acidic residues" evidence="2">
    <location>
        <begin position="108"/>
        <end position="117"/>
    </location>
</feature>
<dbReference type="PANTHER" id="PTHR28242">
    <property type="entry name" value="PHOSPHORELAY INTERMEDIATE PROTEIN YPD1"/>
    <property type="match status" value="1"/>
</dbReference>
<reference evidence="4 5" key="1">
    <citation type="submission" date="2015-08" db="EMBL/GenBank/DDBJ databases">
        <title>Next Generation Sequencing and Analysis of the Genome of Puccinia sorghi L Schw, the Causal Agent of Maize Common Rust.</title>
        <authorList>
            <person name="Rochi L."/>
            <person name="Burguener G."/>
            <person name="Darino M."/>
            <person name="Turjanski A."/>
            <person name="Kreff E."/>
            <person name="Dieguez M.J."/>
            <person name="Sacco F."/>
        </authorList>
    </citation>
    <scope>NUCLEOTIDE SEQUENCE [LARGE SCALE GENOMIC DNA]</scope>
    <source>
        <strain evidence="4 5">RO10H11247</strain>
    </source>
</reference>
<comment type="caution">
    <text evidence="4">The sequence shown here is derived from an EMBL/GenBank/DDBJ whole genome shotgun (WGS) entry which is preliminary data.</text>
</comment>
<keyword evidence="1" id="KW-0597">Phosphoprotein</keyword>
<dbReference type="InterPro" id="IPR045871">
    <property type="entry name" value="AHP1-5/YPD1"/>
</dbReference>
<dbReference type="InterPro" id="IPR008207">
    <property type="entry name" value="Sig_transdc_His_kin_Hpt_dom"/>
</dbReference>
<dbReference type="SUPFAM" id="SSF47226">
    <property type="entry name" value="Histidine-containing phosphotransfer domain, HPT domain"/>
    <property type="match status" value="1"/>
</dbReference>
<dbReference type="Pfam" id="PF01627">
    <property type="entry name" value="Hpt"/>
    <property type="match status" value="1"/>
</dbReference>
<protein>
    <recommendedName>
        <fullName evidence="3">HPt domain-containing protein</fullName>
    </recommendedName>
</protein>
<organism evidence="4 5">
    <name type="scientific">Puccinia sorghi</name>
    <dbReference type="NCBI Taxonomy" id="27349"/>
    <lineage>
        <taxon>Eukaryota</taxon>
        <taxon>Fungi</taxon>
        <taxon>Dikarya</taxon>
        <taxon>Basidiomycota</taxon>
        <taxon>Pucciniomycotina</taxon>
        <taxon>Pucciniomycetes</taxon>
        <taxon>Pucciniales</taxon>
        <taxon>Pucciniaceae</taxon>
        <taxon>Puccinia</taxon>
    </lineage>
</organism>
<evidence type="ECO:0000259" key="3">
    <source>
        <dbReference type="PROSITE" id="PS50894"/>
    </source>
</evidence>
<evidence type="ECO:0000256" key="2">
    <source>
        <dbReference type="SAM" id="MobiDB-lite"/>
    </source>
</evidence>
<evidence type="ECO:0000256" key="1">
    <source>
        <dbReference type="PROSITE-ProRule" id="PRU00110"/>
    </source>
</evidence>
<feature type="domain" description="HPt" evidence="3">
    <location>
        <begin position="144"/>
        <end position="248"/>
    </location>
</feature>
<dbReference type="PANTHER" id="PTHR28242:SF52">
    <property type="entry name" value="PHOSPHORELAY INTERMEDIATE PROTEIN YPD1"/>
    <property type="match status" value="1"/>
</dbReference>
<keyword evidence="5" id="KW-1185">Reference proteome</keyword>
<dbReference type="EMBL" id="LAVV01013495">
    <property type="protein sequence ID" value="KNZ45591.1"/>
    <property type="molecule type" value="Genomic_DNA"/>
</dbReference>
<dbReference type="STRING" id="27349.A0A0L6UAP4"/>
<evidence type="ECO:0000313" key="4">
    <source>
        <dbReference type="EMBL" id="KNZ45591.1"/>
    </source>
</evidence>
<gene>
    <name evidence="4" type="ORF">VP01_7g31</name>
</gene>
<dbReference type="VEuPathDB" id="FungiDB:VP01_7g31"/>
<dbReference type="FunFam" id="1.20.120.160:FF:000007">
    <property type="entry name" value="Multistep phosphorelay regulator 1"/>
    <property type="match status" value="1"/>
</dbReference>
<evidence type="ECO:0000313" key="5">
    <source>
        <dbReference type="Proteomes" id="UP000037035"/>
    </source>
</evidence>
<dbReference type="GO" id="GO:0043424">
    <property type="term" value="F:protein histidine kinase binding"/>
    <property type="evidence" value="ECO:0007669"/>
    <property type="project" value="InterPro"/>
</dbReference>
<dbReference type="CDD" id="cd00088">
    <property type="entry name" value="HPT"/>
    <property type="match status" value="1"/>
</dbReference>
<feature type="compositionally biased region" description="Basic and acidic residues" evidence="2">
    <location>
        <begin position="31"/>
        <end position="40"/>
    </location>
</feature>
<feature type="compositionally biased region" description="Basic and acidic residues" evidence="2">
    <location>
        <begin position="52"/>
        <end position="70"/>
    </location>
</feature>
<name>A0A0L6UAP4_9BASI</name>
<dbReference type="OrthoDB" id="1673781at2759"/>
<dbReference type="PROSITE" id="PS50894">
    <property type="entry name" value="HPT"/>
    <property type="match status" value="1"/>
</dbReference>
<sequence length="258" mass="28900">MLDSRSTAADPQDFNRKNSSPSKSSPSSSRTRKDSTNDTHHQHKQPTSNTESHLENDNTRDEEKQQDKGKHTTTTATETSAHTRSDDMSPSTTRTKTTIASEDEDGTEESHQSKPQDADEQSDDGPLVDMETFGQLLEMDDDEEHSFSKSLTWDYFDQAVTTFKEMDAAVKNRTGGDLITLSRKGHFLKGSSAALGLNRVKASCEKMQHYGNKKKANGEGTLSEAEAMEKCKSLLNQLKEEQKLSKAWLERFYAERNV</sequence>
<dbReference type="AlphaFoldDB" id="A0A0L6UAP4"/>
<dbReference type="GO" id="GO:0005634">
    <property type="term" value="C:nucleus"/>
    <property type="evidence" value="ECO:0007669"/>
    <property type="project" value="TreeGrafter"/>
</dbReference>
<dbReference type="Proteomes" id="UP000037035">
    <property type="component" value="Unassembled WGS sequence"/>
</dbReference>
<dbReference type="GO" id="GO:0005737">
    <property type="term" value="C:cytoplasm"/>
    <property type="evidence" value="ECO:0007669"/>
    <property type="project" value="TreeGrafter"/>
</dbReference>
<dbReference type="GO" id="GO:0000160">
    <property type="term" value="P:phosphorelay signal transduction system"/>
    <property type="evidence" value="ECO:0007669"/>
    <property type="project" value="InterPro"/>
</dbReference>
<dbReference type="GO" id="GO:0009927">
    <property type="term" value="F:histidine phosphotransfer kinase activity"/>
    <property type="evidence" value="ECO:0007669"/>
    <property type="project" value="InterPro"/>
</dbReference>
<proteinExistence type="predicted"/>
<feature type="compositionally biased region" description="Low complexity" evidence="2">
    <location>
        <begin position="17"/>
        <end position="29"/>
    </location>
</feature>